<accession>A0AAV4UUS7</accession>
<reference evidence="2 3" key="1">
    <citation type="submission" date="2021-06" db="EMBL/GenBank/DDBJ databases">
        <title>Caerostris darwini draft genome.</title>
        <authorList>
            <person name="Kono N."/>
            <person name="Arakawa K."/>
        </authorList>
    </citation>
    <scope>NUCLEOTIDE SEQUENCE [LARGE SCALE GENOMIC DNA]</scope>
</reference>
<keyword evidence="3" id="KW-1185">Reference proteome</keyword>
<evidence type="ECO:0000313" key="3">
    <source>
        <dbReference type="Proteomes" id="UP001054837"/>
    </source>
</evidence>
<name>A0AAV4UUS7_9ARAC</name>
<feature type="region of interest" description="Disordered" evidence="1">
    <location>
        <begin position="1"/>
        <end position="57"/>
    </location>
</feature>
<comment type="caution">
    <text evidence="2">The sequence shown here is derived from an EMBL/GenBank/DDBJ whole genome shotgun (WGS) entry which is preliminary data.</text>
</comment>
<dbReference type="AlphaFoldDB" id="A0AAV4UUS7"/>
<evidence type="ECO:0000256" key="1">
    <source>
        <dbReference type="SAM" id="MobiDB-lite"/>
    </source>
</evidence>
<feature type="compositionally biased region" description="Polar residues" evidence="1">
    <location>
        <begin position="24"/>
        <end position="57"/>
    </location>
</feature>
<dbReference type="EMBL" id="BPLQ01011939">
    <property type="protein sequence ID" value="GIY61445.1"/>
    <property type="molecule type" value="Genomic_DNA"/>
</dbReference>
<evidence type="ECO:0000313" key="2">
    <source>
        <dbReference type="EMBL" id="GIY61445.1"/>
    </source>
</evidence>
<gene>
    <name evidence="2" type="ORF">CDAR_542061</name>
</gene>
<organism evidence="2 3">
    <name type="scientific">Caerostris darwini</name>
    <dbReference type="NCBI Taxonomy" id="1538125"/>
    <lineage>
        <taxon>Eukaryota</taxon>
        <taxon>Metazoa</taxon>
        <taxon>Ecdysozoa</taxon>
        <taxon>Arthropoda</taxon>
        <taxon>Chelicerata</taxon>
        <taxon>Arachnida</taxon>
        <taxon>Araneae</taxon>
        <taxon>Araneomorphae</taxon>
        <taxon>Entelegynae</taxon>
        <taxon>Araneoidea</taxon>
        <taxon>Araneidae</taxon>
        <taxon>Caerostris</taxon>
    </lineage>
</organism>
<dbReference type="Proteomes" id="UP001054837">
    <property type="component" value="Unassembled WGS sequence"/>
</dbReference>
<protein>
    <submittedName>
        <fullName evidence="2">Uncharacterized protein</fullName>
    </submittedName>
</protein>
<proteinExistence type="predicted"/>
<feature type="compositionally biased region" description="Basic residues" evidence="1">
    <location>
        <begin position="12"/>
        <end position="21"/>
    </location>
</feature>
<sequence length="89" mass="10305">MPPLQNEQQNKKERKKKKPCHSHVATSRISQNHPQTQTLRNNKYPTHAQQQGKGRTSTYIWPLQQSSPSLALENGTVHQRQQPADCMYE</sequence>